<evidence type="ECO:0000256" key="3">
    <source>
        <dbReference type="ARBA" id="ARBA00010617"/>
    </source>
</evidence>
<evidence type="ECO:0000256" key="6">
    <source>
        <dbReference type="ARBA" id="ARBA00023002"/>
    </source>
</evidence>
<feature type="compositionally biased region" description="Basic residues" evidence="9">
    <location>
        <begin position="201"/>
        <end position="223"/>
    </location>
</feature>
<keyword evidence="5" id="KW-0479">Metal-binding</keyword>
<comment type="cofactor">
    <cofactor evidence="1">
        <name>heme</name>
        <dbReference type="ChEBI" id="CHEBI:30413"/>
    </cofactor>
</comment>
<dbReference type="AlphaFoldDB" id="A0A4S4KB67"/>
<evidence type="ECO:0000256" key="4">
    <source>
        <dbReference type="ARBA" id="ARBA00022617"/>
    </source>
</evidence>
<comment type="pathway">
    <text evidence="2">Secondary metabolite biosynthesis.</text>
</comment>
<keyword evidence="11" id="KW-1185">Reference proteome</keyword>
<proteinExistence type="inferred from homology"/>
<comment type="similarity">
    <text evidence="3">Belongs to the cytochrome P450 family.</text>
</comment>
<dbReference type="InterPro" id="IPR050364">
    <property type="entry name" value="Cytochrome_P450_fung"/>
</dbReference>
<dbReference type="Pfam" id="PF00067">
    <property type="entry name" value="p450"/>
    <property type="match status" value="1"/>
</dbReference>
<sequence>DHISTAAAIGETQMDWNPSGGFMTYYMAALETEALKYHPLVIRRRRKVQRGSRGKHGKGKKDKNVAVCSLATPAEPETNIASVTAADSSFCEEVTGSVSASWSIYERPLANSSIPSLVSDTSSTASTVSLITLDSSYSGSVETAAPDVYDGTSTTESHTLVPAIKEDRPSLTQKITEFVQGYRTAQSINDDTLEEISEVSRHHKKTRRGTRHRGKGGKGKKVVTRPAEVSSEPATSSSAGASSSTGMTGSAPVTRPRLGSILAKTFSSATGTAQLSLLNTLLEDYENARTIDKEHELNMEFTTGIMFGAGFETASVLFPRRTFLLMMARNLDAVKRAQAEIDSVIGDEQLPTMKDRPNLPYIECVLKEVFRINPPAPLSLLHQFMEENVLPRKDHSSQIDDCTKYMKDESYYPNADDFKPERFLEKTTDSDNDCLHALNTFSVDDSRELGLKGVIIYDR</sequence>
<evidence type="ECO:0000256" key="9">
    <source>
        <dbReference type="SAM" id="MobiDB-lite"/>
    </source>
</evidence>
<keyword evidence="6" id="KW-0560">Oxidoreductase</keyword>
<gene>
    <name evidence="10" type="ORF">EW145_g7993</name>
</gene>
<organism evidence="10 11">
    <name type="scientific">Phellinidium pouzarii</name>
    <dbReference type="NCBI Taxonomy" id="167371"/>
    <lineage>
        <taxon>Eukaryota</taxon>
        <taxon>Fungi</taxon>
        <taxon>Dikarya</taxon>
        <taxon>Basidiomycota</taxon>
        <taxon>Agaricomycotina</taxon>
        <taxon>Agaricomycetes</taxon>
        <taxon>Hymenochaetales</taxon>
        <taxon>Hymenochaetaceae</taxon>
        <taxon>Phellinidium</taxon>
    </lineage>
</organism>
<comment type="caution">
    <text evidence="10">The sequence shown here is derived from an EMBL/GenBank/DDBJ whole genome shotgun (WGS) entry which is preliminary data.</text>
</comment>
<dbReference type="Gene3D" id="1.10.630.10">
    <property type="entry name" value="Cytochrome P450"/>
    <property type="match status" value="1"/>
</dbReference>
<evidence type="ECO:0000256" key="5">
    <source>
        <dbReference type="ARBA" id="ARBA00022723"/>
    </source>
</evidence>
<dbReference type="InterPro" id="IPR002401">
    <property type="entry name" value="Cyt_P450_E_grp-I"/>
</dbReference>
<keyword evidence="7" id="KW-0408">Iron</keyword>
<keyword evidence="4" id="KW-0349">Heme</keyword>
<dbReference type="GO" id="GO:0016705">
    <property type="term" value="F:oxidoreductase activity, acting on paired donors, with incorporation or reduction of molecular oxygen"/>
    <property type="evidence" value="ECO:0007669"/>
    <property type="project" value="InterPro"/>
</dbReference>
<feature type="non-terminal residue" evidence="10">
    <location>
        <position position="1"/>
    </location>
</feature>
<dbReference type="PRINTS" id="PR00463">
    <property type="entry name" value="EP450I"/>
</dbReference>
<dbReference type="OrthoDB" id="1103324at2759"/>
<dbReference type="InterPro" id="IPR036396">
    <property type="entry name" value="Cyt_P450_sf"/>
</dbReference>
<evidence type="ECO:0000256" key="1">
    <source>
        <dbReference type="ARBA" id="ARBA00001971"/>
    </source>
</evidence>
<dbReference type="Proteomes" id="UP000308199">
    <property type="component" value="Unassembled WGS sequence"/>
</dbReference>
<dbReference type="InterPro" id="IPR001128">
    <property type="entry name" value="Cyt_P450"/>
</dbReference>
<evidence type="ECO:0000313" key="10">
    <source>
        <dbReference type="EMBL" id="THG95248.1"/>
    </source>
</evidence>
<dbReference type="EMBL" id="SGPK01000998">
    <property type="protein sequence ID" value="THG95248.1"/>
    <property type="molecule type" value="Genomic_DNA"/>
</dbReference>
<evidence type="ECO:0008006" key="12">
    <source>
        <dbReference type="Google" id="ProtNLM"/>
    </source>
</evidence>
<accession>A0A4S4KB67</accession>
<feature type="region of interest" description="Disordered" evidence="9">
    <location>
        <begin position="193"/>
        <end position="253"/>
    </location>
</feature>
<dbReference type="SUPFAM" id="SSF48264">
    <property type="entry name" value="Cytochrome P450"/>
    <property type="match status" value="1"/>
</dbReference>
<protein>
    <recommendedName>
        <fullName evidence="12">Cytochrome P450</fullName>
    </recommendedName>
</protein>
<feature type="compositionally biased region" description="Low complexity" evidence="9">
    <location>
        <begin position="224"/>
        <end position="252"/>
    </location>
</feature>
<reference evidence="10 11" key="1">
    <citation type="submission" date="2019-02" db="EMBL/GenBank/DDBJ databases">
        <title>Genome sequencing of the rare red list fungi Phellinidium pouzarii.</title>
        <authorList>
            <person name="Buettner E."/>
            <person name="Kellner H."/>
        </authorList>
    </citation>
    <scope>NUCLEOTIDE SEQUENCE [LARGE SCALE GENOMIC DNA]</scope>
    <source>
        <strain evidence="10 11">DSM 108285</strain>
    </source>
</reference>
<name>A0A4S4KB67_9AGAM</name>
<dbReference type="PANTHER" id="PTHR46300:SF7">
    <property type="entry name" value="P450, PUTATIVE (EUROFUNG)-RELATED"/>
    <property type="match status" value="1"/>
</dbReference>
<dbReference type="GO" id="GO:0005506">
    <property type="term" value="F:iron ion binding"/>
    <property type="evidence" value="ECO:0007669"/>
    <property type="project" value="InterPro"/>
</dbReference>
<evidence type="ECO:0000313" key="11">
    <source>
        <dbReference type="Proteomes" id="UP000308199"/>
    </source>
</evidence>
<evidence type="ECO:0000256" key="2">
    <source>
        <dbReference type="ARBA" id="ARBA00005179"/>
    </source>
</evidence>
<dbReference type="GO" id="GO:0020037">
    <property type="term" value="F:heme binding"/>
    <property type="evidence" value="ECO:0007669"/>
    <property type="project" value="InterPro"/>
</dbReference>
<keyword evidence="8" id="KW-0503">Monooxygenase</keyword>
<evidence type="ECO:0000256" key="8">
    <source>
        <dbReference type="ARBA" id="ARBA00023033"/>
    </source>
</evidence>
<evidence type="ECO:0000256" key="7">
    <source>
        <dbReference type="ARBA" id="ARBA00023004"/>
    </source>
</evidence>
<dbReference type="GO" id="GO:0004497">
    <property type="term" value="F:monooxygenase activity"/>
    <property type="evidence" value="ECO:0007669"/>
    <property type="project" value="UniProtKB-KW"/>
</dbReference>
<dbReference type="PANTHER" id="PTHR46300">
    <property type="entry name" value="P450, PUTATIVE (EUROFUNG)-RELATED-RELATED"/>
    <property type="match status" value="1"/>
</dbReference>